<keyword evidence="4" id="KW-0479">Metal-binding</keyword>
<dbReference type="PROSITE" id="PS00028">
    <property type="entry name" value="ZINC_FINGER_C2H2_1"/>
    <property type="match status" value="10"/>
</dbReference>
<evidence type="ECO:0000256" key="11">
    <source>
        <dbReference type="ARBA" id="ARBA00023242"/>
    </source>
</evidence>
<dbReference type="Ensembl" id="ENSCGRT00001009556.1">
    <property type="protein sequence ID" value="ENSCGRP00001006116.1"/>
    <property type="gene ID" value="ENSCGRG00001008196.1"/>
</dbReference>
<keyword evidence="8" id="KW-0805">Transcription regulation</keyword>
<dbReference type="FunFam" id="3.30.160.60:FF:000184">
    <property type="entry name" value="Zinc finger protein 333"/>
    <property type="match status" value="2"/>
</dbReference>
<dbReference type="FunFam" id="3.30.160.60:FF:000371">
    <property type="entry name" value="Zinc finger protein 555"/>
    <property type="match status" value="1"/>
</dbReference>
<dbReference type="FunFam" id="3.30.160.60:FF:000156">
    <property type="entry name" value="Zinc finger protein 568"/>
    <property type="match status" value="1"/>
</dbReference>
<evidence type="ECO:0000256" key="1">
    <source>
        <dbReference type="ARBA" id="ARBA00003767"/>
    </source>
</evidence>
<dbReference type="FunFam" id="3.30.160.60:FF:003708">
    <property type="match status" value="1"/>
</dbReference>
<evidence type="ECO:0000256" key="8">
    <source>
        <dbReference type="ARBA" id="ARBA00023015"/>
    </source>
</evidence>
<proteinExistence type="inferred from homology"/>
<dbReference type="GO" id="GO:0003677">
    <property type="term" value="F:DNA binding"/>
    <property type="evidence" value="ECO:0007669"/>
    <property type="project" value="UniProtKB-KW"/>
</dbReference>
<dbReference type="FunFam" id="3.30.160.60:FF:001004">
    <property type="entry name" value="Zinc finger protein 426"/>
    <property type="match status" value="1"/>
</dbReference>
<dbReference type="PROSITE" id="PS50157">
    <property type="entry name" value="ZINC_FINGER_C2H2_2"/>
    <property type="match status" value="11"/>
</dbReference>
<dbReference type="GO" id="GO:0005634">
    <property type="term" value="C:nucleus"/>
    <property type="evidence" value="ECO:0007669"/>
    <property type="project" value="UniProtKB-SubCell"/>
</dbReference>
<dbReference type="CDD" id="cd07765">
    <property type="entry name" value="KRAB_A-box"/>
    <property type="match status" value="1"/>
</dbReference>
<dbReference type="SUPFAM" id="SSF57667">
    <property type="entry name" value="beta-beta-alpha zinc fingers"/>
    <property type="match status" value="7"/>
</dbReference>
<feature type="domain" description="C2H2-type" evidence="15">
    <location>
        <begin position="320"/>
        <end position="347"/>
    </location>
</feature>
<organism evidence="17 18">
    <name type="scientific">Cricetulus griseus</name>
    <name type="common">Chinese hamster</name>
    <name type="synonym">Cricetulus barabensis griseus</name>
    <dbReference type="NCBI Taxonomy" id="10029"/>
    <lineage>
        <taxon>Eukaryota</taxon>
        <taxon>Metazoa</taxon>
        <taxon>Chordata</taxon>
        <taxon>Craniata</taxon>
        <taxon>Vertebrata</taxon>
        <taxon>Euteleostomi</taxon>
        <taxon>Mammalia</taxon>
        <taxon>Eutheria</taxon>
        <taxon>Euarchontoglires</taxon>
        <taxon>Glires</taxon>
        <taxon>Rodentia</taxon>
        <taxon>Myomorpha</taxon>
        <taxon>Muroidea</taxon>
        <taxon>Cricetidae</taxon>
        <taxon>Cricetinae</taxon>
        <taxon>Cricetulus</taxon>
    </lineage>
</organism>
<dbReference type="InterPro" id="IPR001909">
    <property type="entry name" value="KRAB"/>
</dbReference>
<evidence type="ECO:0000313" key="18">
    <source>
        <dbReference type="Proteomes" id="UP000694386"/>
    </source>
</evidence>
<dbReference type="Pfam" id="PF01352">
    <property type="entry name" value="KRAB"/>
    <property type="match status" value="1"/>
</dbReference>
<dbReference type="FunFam" id="3.30.160.60:FF:000097">
    <property type="entry name" value="Zinc finger protein"/>
    <property type="match status" value="1"/>
</dbReference>
<dbReference type="Pfam" id="PF00096">
    <property type="entry name" value="zf-C2H2"/>
    <property type="match status" value="7"/>
</dbReference>
<dbReference type="AlphaFoldDB" id="A0A8C2LNR5"/>
<dbReference type="GO" id="GO:0008270">
    <property type="term" value="F:zinc ion binding"/>
    <property type="evidence" value="ECO:0007669"/>
    <property type="project" value="UniProtKB-KW"/>
</dbReference>
<feature type="domain" description="C2H2-type" evidence="15">
    <location>
        <begin position="516"/>
        <end position="545"/>
    </location>
</feature>
<evidence type="ECO:0000259" key="15">
    <source>
        <dbReference type="PROSITE" id="PS50157"/>
    </source>
</evidence>
<comment type="subcellular location">
    <subcellularLocation>
        <location evidence="2">Nucleus</location>
    </subcellularLocation>
</comment>
<comment type="function">
    <text evidence="1">May be involved in transcriptional regulation.</text>
</comment>
<evidence type="ECO:0000256" key="14">
    <source>
        <dbReference type="PROSITE-ProRule" id="PRU00042"/>
    </source>
</evidence>
<evidence type="ECO:0000256" key="3">
    <source>
        <dbReference type="ARBA" id="ARBA00006991"/>
    </source>
</evidence>
<evidence type="ECO:0000259" key="16">
    <source>
        <dbReference type="PROSITE" id="PS50805"/>
    </source>
</evidence>
<feature type="domain" description="C2H2-type" evidence="15">
    <location>
        <begin position="348"/>
        <end position="375"/>
    </location>
</feature>
<dbReference type="Gene3D" id="3.30.160.60">
    <property type="entry name" value="Classic Zinc Finger"/>
    <property type="match status" value="11"/>
</dbReference>
<feature type="domain" description="C2H2-type" evidence="15">
    <location>
        <begin position="236"/>
        <end position="264"/>
    </location>
</feature>
<feature type="domain" description="C2H2-type" evidence="15">
    <location>
        <begin position="546"/>
        <end position="568"/>
    </location>
</feature>
<feature type="domain" description="C2H2-type" evidence="15">
    <location>
        <begin position="488"/>
        <end position="515"/>
    </location>
</feature>
<feature type="domain" description="KRAB" evidence="16">
    <location>
        <begin position="53"/>
        <end position="124"/>
    </location>
</feature>
<feature type="domain" description="C2H2-type" evidence="15">
    <location>
        <begin position="292"/>
        <end position="319"/>
    </location>
</feature>
<dbReference type="FunFam" id="3.30.160.60:FF:000338">
    <property type="entry name" value="zinc finger protein 383"/>
    <property type="match status" value="1"/>
</dbReference>
<protein>
    <recommendedName>
        <fullName evidence="12">Zinc finger protein 426</fullName>
    </recommendedName>
    <alternativeName>
        <fullName evidence="13">Zinc finger protein 561</fullName>
    </alternativeName>
</protein>
<evidence type="ECO:0000256" key="12">
    <source>
        <dbReference type="ARBA" id="ARBA00067817"/>
    </source>
</evidence>
<dbReference type="InterPro" id="IPR036051">
    <property type="entry name" value="KRAB_dom_sf"/>
</dbReference>
<dbReference type="FunFam" id="3.30.160.60:FF:001493">
    <property type="entry name" value="zinc finger protein 664"/>
    <property type="match status" value="1"/>
</dbReference>
<feature type="domain" description="C2H2-type" evidence="15">
    <location>
        <begin position="376"/>
        <end position="403"/>
    </location>
</feature>
<evidence type="ECO:0000256" key="9">
    <source>
        <dbReference type="ARBA" id="ARBA00023125"/>
    </source>
</evidence>
<evidence type="ECO:0000256" key="4">
    <source>
        <dbReference type="ARBA" id="ARBA00022723"/>
    </source>
</evidence>
<dbReference type="Proteomes" id="UP000694386">
    <property type="component" value="Unplaced"/>
</dbReference>
<dbReference type="GO" id="GO:0006355">
    <property type="term" value="P:regulation of DNA-templated transcription"/>
    <property type="evidence" value="ECO:0007669"/>
    <property type="project" value="InterPro"/>
</dbReference>
<feature type="domain" description="C2H2-type" evidence="15">
    <location>
        <begin position="460"/>
        <end position="487"/>
    </location>
</feature>
<dbReference type="SUPFAM" id="SSF109640">
    <property type="entry name" value="KRAB domain (Kruppel-associated box)"/>
    <property type="match status" value="1"/>
</dbReference>
<feature type="domain" description="C2H2-type" evidence="15">
    <location>
        <begin position="404"/>
        <end position="431"/>
    </location>
</feature>
<reference evidence="17" key="2">
    <citation type="submission" date="2025-09" db="UniProtKB">
        <authorList>
            <consortium name="Ensembl"/>
        </authorList>
    </citation>
    <scope>IDENTIFICATION</scope>
</reference>
<keyword evidence="11" id="KW-0539">Nucleus</keyword>
<sequence length="568" mass="65342">MDFLSPPPKCWNSRMAATVPSSHDLSGDFCLREEKVSSETMLTDCLTNYQELVSFKDVTVDFTQEEWTSLNPAQRSLYREVTLENYQNLASAGYQLIKPCLVSWLEQEEFSTGQKIVFPEWKMQLETKCLAPQQGVLKGSSISNGMQMQTESQNGRELYNWTKSGDFVNERSSLKTHTKTQTTQDNYHCSQYRKDFLMVQKKNCAGEKLCEFSQSEETCMIPVKANQKIASQEKSLECSDRGKSFINETQLQTHRRRTHNGDKLYDWNEYGRSFMNSRLAVLIETLNAKKPYRCKECGKGYRYPAYLNIHMRTHTGEKPYECKECGKAFNYSNSFQIHGRTHTGEKPYVCNQCGKAFTQYSGLSIHVRSHNGDKPYECKECGKAFLTSSRLIQHIRTHTGEKPFVCVKCGKAFAISSNLNGHLKMHAEEKTCECKICGKAFGYPSCLNNHMRTHSAKKSYTCKECGKAFNYSTHLKIHMRIHTGEKPYECKQCGKAFSHSTSLQIHERTHTGEKPYECKECGRAFICPSSFRIHEIGHTHTEEKPYKCQQCGKAYSHPRSLRRHERTH</sequence>
<dbReference type="InterPro" id="IPR036236">
    <property type="entry name" value="Znf_C2H2_sf"/>
</dbReference>
<dbReference type="PANTHER" id="PTHR16515:SF51">
    <property type="entry name" value="ZINC FINGER PROTEIN 833-RELATED"/>
    <property type="match status" value="1"/>
</dbReference>
<evidence type="ECO:0000256" key="7">
    <source>
        <dbReference type="ARBA" id="ARBA00022833"/>
    </source>
</evidence>
<reference evidence="17" key="1">
    <citation type="submission" date="2025-08" db="UniProtKB">
        <authorList>
            <consortium name="Ensembl"/>
        </authorList>
    </citation>
    <scope>IDENTIFICATION</scope>
</reference>
<dbReference type="SMART" id="SM00614">
    <property type="entry name" value="ZnF_BED"/>
    <property type="match status" value="1"/>
</dbReference>
<accession>A0A8C2LNR5</accession>
<evidence type="ECO:0000256" key="2">
    <source>
        <dbReference type="ARBA" id="ARBA00004123"/>
    </source>
</evidence>
<keyword evidence="5" id="KW-0677">Repeat</keyword>
<dbReference type="SMART" id="SM00349">
    <property type="entry name" value="KRAB"/>
    <property type="match status" value="1"/>
</dbReference>
<dbReference type="Gene3D" id="6.10.140.140">
    <property type="match status" value="1"/>
</dbReference>
<keyword evidence="10" id="KW-0804">Transcription</keyword>
<dbReference type="PANTHER" id="PTHR16515">
    <property type="entry name" value="PR DOMAIN ZINC FINGER PROTEIN"/>
    <property type="match status" value="1"/>
</dbReference>
<dbReference type="Pfam" id="PF13465">
    <property type="entry name" value="zf-H2C2_2"/>
    <property type="match status" value="1"/>
</dbReference>
<dbReference type="FunFam" id="3.30.160.60:FF:001116">
    <property type="entry name" value="Zinc finger protein 562"/>
    <property type="match status" value="1"/>
</dbReference>
<evidence type="ECO:0000256" key="5">
    <source>
        <dbReference type="ARBA" id="ARBA00022737"/>
    </source>
</evidence>
<evidence type="ECO:0000256" key="13">
    <source>
        <dbReference type="ARBA" id="ARBA00068642"/>
    </source>
</evidence>
<keyword evidence="9" id="KW-0238">DNA-binding</keyword>
<evidence type="ECO:0000313" key="17">
    <source>
        <dbReference type="Ensembl" id="ENSCGRP00001006116.1"/>
    </source>
</evidence>
<keyword evidence="7" id="KW-0862">Zinc</keyword>
<dbReference type="InterPro" id="IPR013087">
    <property type="entry name" value="Znf_C2H2_type"/>
</dbReference>
<name>A0A8C2LNR5_CRIGR</name>
<evidence type="ECO:0000256" key="10">
    <source>
        <dbReference type="ARBA" id="ARBA00023163"/>
    </source>
</evidence>
<comment type="similarity">
    <text evidence="3">Belongs to the krueppel C2H2-type zinc-finger protein family.</text>
</comment>
<dbReference type="InterPro" id="IPR050331">
    <property type="entry name" value="Zinc_finger"/>
</dbReference>
<dbReference type="PROSITE" id="PS50805">
    <property type="entry name" value="KRAB"/>
    <property type="match status" value="1"/>
</dbReference>
<keyword evidence="6 14" id="KW-0863">Zinc-finger</keyword>
<dbReference type="SMART" id="SM00355">
    <property type="entry name" value="ZnF_C2H2"/>
    <property type="match status" value="11"/>
</dbReference>
<feature type="domain" description="C2H2-type" evidence="15">
    <location>
        <begin position="432"/>
        <end position="459"/>
    </location>
</feature>
<evidence type="ECO:0000256" key="6">
    <source>
        <dbReference type="ARBA" id="ARBA00022771"/>
    </source>
</evidence>